<gene>
    <name evidence="4" type="ORF">V1634_05745</name>
</gene>
<dbReference type="Proteomes" id="UP001339911">
    <property type="component" value="Unassembled WGS sequence"/>
</dbReference>
<keyword evidence="4" id="KW-0547">Nucleotide-binding</keyword>
<evidence type="ECO:0000256" key="2">
    <source>
        <dbReference type="SAM" id="MobiDB-lite"/>
    </source>
</evidence>
<dbReference type="PANTHER" id="PTHR35526">
    <property type="entry name" value="ANTI-SIGMA-F FACTOR RSBW-RELATED"/>
    <property type="match status" value="1"/>
</dbReference>
<evidence type="ECO:0000313" key="4">
    <source>
        <dbReference type="EMBL" id="MEE6306334.1"/>
    </source>
</evidence>
<dbReference type="Gene3D" id="3.30.565.10">
    <property type="entry name" value="Histidine kinase-like ATPase, C-terminal domain"/>
    <property type="match status" value="1"/>
</dbReference>
<dbReference type="SMART" id="SM00387">
    <property type="entry name" value="HATPase_c"/>
    <property type="match status" value="1"/>
</dbReference>
<keyword evidence="4" id="KW-0808">Transferase</keyword>
<reference evidence="4 5" key="1">
    <citation type="submission" date="2024-01" db="EMBL/GenBank/DDBJ databases">
        <title>Genome insights into Plantactinospora veratri sp. nov.</title>
        <authorList>
            <person name="Wang L."/>
        </authorList>
    </citation>
    <scope>NUCLEOTIDE SEQUENCE [LARGE SCALE GENOMIC DNA]</scope>
    <source>
        <strain evidence="4 5">NEAU-FHS4</strain>
    </source>
</reference>
<dbReference type="InterPro" id="IPR050267">
    <property type="entry name" value="Anti-sigma-factor_SerPK"/>
</dbReference>
<keyword evidence="1" id="KW-0723">Serine/threonine-protein kinase</keyword>
<dbReference type="EMBL" id="JAZGQL010000004">
    <property type="protein sequence ID" value="MEE6306334.1"/>
    <property type="molecule type" value="Genomic_DNA"/>
</dbReference>
<name>A0ABU7S8R2_9ACTN</name>
<keyword evidence="1" id="KW-0418">Kinase</keyword>
<dbReference type="EC" id="2.7.13.3" evidence="4"/>
<accession>A0ABU7S8R2</accession>
<dbReference type="PANTHER" id="PTHR35526:SF3">
    <property type="entry name" value="ANTI-SIGMA-F FACTOR RSBW"/>
    <property type="match status" value="1"/>
</dbReference>
<keyword evidence="4" id="KW-0067">ATP-binding</keyword>
<feature type="domain" description="Histidine kinase/HSP90-like ATPase" evidence="3">
    <location>
        <begin position="48"/>
        <end position="144"/>
    </location>
</feature>
<comment type="caution">
    <text evidence="4">The sequence shown here is derived from an EMBL/GenBank/DDBJ whole genome shotgun (WGS) entry which is preliminary data.</text>
</comment>
<evidence type="ECO:0000256" key="1">
    <source>
        <dbReference type="ARBA" id="ARBA00022527"/>
    </source>
</evidence>
<sequence>MTDGPLHDQRTETQHEPLLLEAEFDGDQVAEVRRALTECLLVAGLTGERLDDFVTAVNEAMTNAVRHGGGRGELRFWRRRHLICEIRDFGRGFAEPLPTIPTSRPRPSANGGMGLWLAQELADSIEVRSDADGVRVRLTMAVTGPADVPTASRPDSRAGSGPSHARIDRGL</sequence>
<dbReference type="GO" id="GO:0005524">
    <property type="term" value="F:ATP binding"/>
    <property type="evidence" value="ECO:0007669"/>
    <property type="project" value="UniProtKB-KW"/>
</dbReference>
<protein>
    <submittedName>
        <fullName evidence="4">ATP-binding protein</fullName>
        <ecNumber evidence="4">2.7.13.3</ecNumber>
    </submittedName>
</protein>
<feature type="region of interest" description="Disordered" evidence="2">
    <location>
        <begin position="145"/>
        <end position="171"/>
    </location>
</feature>
<evidence type="ECO:0000313" key="5">
    <source>
        <dbReference type="Proteomes" id="UP001339911"/>
    </source>
</evidence>
<evidence type="ECO:0000259" key="3">
    <source>
        <dbReference type="SMART" id="SM00387"/>
    </source>
</evidence>
<organism evidence="4 5">
    <name type="scientific">Plantactinospora veratri</name>
    <dbReference type="NCBI Taxonomy" id="1436122"/>
    <lineage>
        <taxon>Bacteria</taxon>
        <taxon>Bacillati</taxon>
        <taxon>Actinomycetota</taxon>
        <taxon>Actinomycetes</taxon>
        <taxon>Micromonosporales</taxon>
        <taxon>Micromonosporaceae</taxon>
        <taxon>Plantactinospora</taxon>
    </lineage>
</organism>
<dbReference type="GO" id="GO:0004673">
    <property type="term" value="F:protein histidine kinase activity"/>
    <property type="evidence" value="ECO:0007669"/>
    <property type="project" value="UniProtKB-EC"/>
</dbReference>
<dbReference type="InterPro" id="IPR036890">
    <property type="entry name" value="HATPase_C_sf"/>
</dbReference>
<keyword evidence="5" id="KW-1185">Reference proteome</keyword>
<dbReference type="CDD" id="cd16936">
    <property type="entry name" value="HATPase_RsbW-like"/>
    <property type="match status" value="1"/>
</dbReference>
<proteinExistence type="predicted"/>
<dbReference type="SUPFAM" id="SSF55874">
    <property type="entry name" value="ATPase domain of HSP90 chaperone/DNA topoisomerase II/histidine kinase"/>
    <property type="match status" value="1"/>
</dbReference>
<dbReference type="Pfam" id="PF13581">
    <property type="entry name" value="HATPase_c_2"/>
    <property type="match status" value="1"/>
</dbReference>
<dbReference type="InterPro" id="IPR003594">
    <property type="entry name" value="HATPase_dom"/>
</dbReference>